<dbReference type="Gene3D" id="3.40.640.10">
    <property type="entry name" value="Type I PLP-dependent aspartate aminotransferase-like (Major domain)"/>
    <property type="match status" value="1"/>
</dbReference>
<dbReference type="EMBL" id="CABVHW010000002">
    <property type="protein sequence ID" value="VVN81250.1"/>
    <property type="molecule type" value="Genomic_DNA"/>
</dbReference>
<dbReference type="EC" id="4.4.1.13" evidence="2"/>
<dbReference type="CDD" id="cd00609">
    <property type="entry name" value="AAT_like"/>
    <property type="match status" value="1"/>
</dbReference>
<dbReference type="PANTHER" id="PTHR43525:SF1">
    <property type="entry name" value="PROTEIN MALY"/>
    <property type="match status" value="1"/>
</dbReference>
<dbReference type="InterPro" id="IPR015422">
    <property type="entry name" value="PyrdxlP-dep_Trfase_small"/>
</dbReference>
<dbReference type="InterPro" id="IPR015424">
    <property type="entry name" value="PyrdxlP-dep_Trfase"/>
</dbReference>
<dbReference type="AlphaFoldDB" id="A0A5E7ASZ8"/>
<comment type="cofactor">
    <cofactor evidence="1">
        <name>pyridoxal 5'-phosphate</name>
        <dbReference type="ChEBI" id="CHEBI:597326"/>
    </cofactor>
</comment>
<keyword evidence="3" id="KW-0663">Pyridoxal phosphate</keyword>
<evidence type="ECO:0000313" key="7">
    <source>
        <dbReference type="EMBL" id="VVN81250.1"/>
    </source>
</evidence>
<dbReference type="GO" id="GO:0047804">
    <property type="term" value="F:cysteine-S-conjugate beta-lyase activity"/>
    <property type="evidence" value="ECO:0007669"/>
    <property type="project" value="UniProtKB-EC"/>
</dbReference>
<evidence type="ECO:0000256" key="4">
    <source>
        <dbReference type="ARBA" id="ARBA00023239"/>
    </source>
</evidence>
<dbReference type="Gene3D" id="3.90.1150.10">
    <property type="entry name" value="Aspartate Aminotransferase, domain 1"/>
    <property type="match status" value="1"/>
</dbReference>
<proteinExistence type="inferred from homology"/>
<name>A0A5E7ASZ8_PSEFL</name>
<dbReference type="Pfam" id="PF00155">
    <property type="entry name" value="Aminotran_1_2"/>
    <property type="match status" value="1"/>
</dbReference>
<dbReference type="InterPro" id="IPR004839">
    <property type="entry name" value="Aminotransferase_I/II_large"/>
</dbReference>
<dbReference type="InterPro" id="IPR027619">
    <property type="entry name" value="C-S_lyase_PatB-like"/>
</dbReference>
<dbReference type="NCBIfam" id="TIGR04350">
    <property type="entry name" value="C_S_lyase_PatB"/>
    <property type="match status" value="1"/>
</dbReference>
<dbReference type="GO" id="GO:0030170">
    <property type="term" value="F:pyridoxal phosphate binding"/>
    <property type="evidence" value="ECO:0007669"/>
    <property type="project" value="InterPro"/>
</dbReference>
<dbReference type="Proteomes" id="UP000381093">
    <property type="component" value="Unassembled WGS sequence"/>
</dbReference>
<evidence type="ECO:0000259" key="6">
    <source>
        <dbReference type="Pfam" id="PF00155"/>
    </source>
</evidence>
<dbReference type="SUPFAM" id="SSF53383">
    <property type="entry name" value="PLP-dependent transferases"/>
    <property type="match status" value="1"/>
</dbReference>
<gene>
    <name evidence="7" type="primary">patB_1</name>
    <name evidence="7" type="ORF">PS710_01137</name>
</gene>
<evidence type="ECO:0000256" key="2">
    <source>
        <dbReference type="ARBA" id="ARBA00012224"/>
    </source>
</evidence>
<comment type="similarity">
    <text evidence="5">Belongs to the class-II pyridoxal-phosphate-dependent aminotransferase family. MalY/PatB cystathionine beta-lyase subfamily.</text>
</comment>
<reference evidence="7 8" key="1">
    <citation type="submission" date="2019-09" db="EMBL/GenBank/DDBJ databases">
        <authorList>
            <person name="Chandra G."/>
            <person name="Truman W A."/>
        </authorList>
    </citation>
    <scope>NUCLEOTIDE SEQUENCE [LARGE SCALE GENOMIC DNA]</scope>
    <source>
        <strain evidence="7">PS710</strain>
    </source>
</reference>
<sequence length="376" mass="42535">MKWSHGRQFLTAEQYAADPLPMWVADMDFRVAPPILDALQRELDMGVLGYGGTPESYREAVVYWQMRRFGFRVEPEWITQSPGVIGALNVAIQAFSQPGDYVLVQTPVYFHIHSDVVINGRRLLHAPLVEEDGRYRFDPAVFEAAIRPGTKLFILCNPHNPTGNVWTREELLTMAEICERNNILVISDEVHQDLIFSEDARHIPFAMLNDAAAHNSIVCTAPSKTFNIAGLSCANILIPNDQLRRAYQAQSERNGSFLINTMGTAACEAAYRHGEPWMNAMLAYVRGNQQYFARRVKELHLPLTVTPSDALYLAWIDFRALGMRSIELQDFLLRQARLWLDQGTKFGVEGEGFMRINLACPRSFVDEALTRLAAVC</sequence>
<feature type="domain" description="Aminotransferase class I/classII large" evidence="6">
    <location>
        <begin position="34"/>
        <end position="372"/>
    </location>
</feature>
<evidence type="ECO:0000256" key="5">
    <source>
        <dbReference type="ARBA" id="ARBA00037974"/>
    </source>
</evidence>
<evidence type="ECO:0000256" key="3">
    <source>
        <dbReference type="ARBA" id="ARBA00022898"/>
    </source>
</evidence>
<evidence type="ECO:0000256" key="1">
    <source>
        <dbReference type="ARBA" id="ARBA00001933"/>
    </source>
</evidence>
<dbReference type="InterPro" id="IPR015421">
    <property type="entry name" value="PyrdxlP-dep_Trfase_major"/>
</dbReference>
<keyword evidence="4 7" id="KW-0456">Lyase</keyword>
<organism evidence="7 8">
    <name type="scientific">Pseudomonas fluorescens</name>
    <dbReference type="NCBI Taxonomy" id="294"/>
    <lineage>
        <taxon>Bacteria</taxon>
        <taxon>Pseudomonadati</taxon>
        <taxon>Pseudomonadota</taxon>
        <taxon>Gammaproteobacteria</taxon>
        <taxon>Pseudomonadales</taxon>
        <taxon>Pseudomonadaceae</taxon>
        <taxon>Pseudomonas</taxon>
    </lineage>
</organism>
<dbReference type="PANTHER" id="PTHR43525">
    <property type="entry name" value="PROTEIN MALY"/>
    <property type="match status" value="1"/>
</dbReference>
<dbReference type="InterPro" id="IPR051798">
    <property type="entry name" value="Class-II_PLP-Dep_Aminotrans"/>
</dbReference>
<accession>A0A5E7ASZ8</accession>
<evidence type="ECO:0000313" key="8">
    <source>
        <dbReference type="Proteomes" id="UP000381093"/>
    </source>
</evidence>
<protein>
    <recommendedName>
        <fullName evidence="2">cysteine-S-conjugate beta-lyase</fullName>
        <ecNumber evidence="2">4.4.1.13</ecNumber>
    </recommendedName>
</protein>